<dbReference type="PANTHER" id="PTHR21716:SF64">
    <property type="entry name" value="AI-2 TRANSPORT PROTEIN TQSA"/>
    <property type="match status" value="1"/>
</dbReference>
<evidence type="ECO:0000313" key="7">
    <source>
        <dbReference type="Proteomes" id="UP000029558"/>
    </source>
</evidence>
<accession>A0A1L6TDG8</accession>
<dbReference type="GO" id="GO:0016020">
    <property type="term" value="C:membrane"/>
    <property type="evidence" value="ECO:0007669"/>
    <property type="project" value="UniProtKB-SubCell"/>
</dbReference>
<evidence type="ECO:0000256" key="4">
    <source>
        <dbReference type="ARBA" id="ARBA00022989"/>
    </source>
</evidence>
<dbReference type="AlphaFoldDB" id="A0A1L6TDG8"/>
<keyword evidence="5" id="KW-0472">Membrane</keyword>
<keyword evidence="4" id="KW-1133">Transmembrane helix</keyword>
<dbReference type="GO" id="GO:0055085">
    <property type="term" value="P:transmembrane transport"/>
    <property type="evidence" value="ECO:0007669"/>
    <property type="project" value="TreeGrafter"/>
</dbReference>
<comment type="subcellular location">
    <subcellularLocation>
        <location evidence="1">Membrane</location>
        <topology evidence="1">Multi-pass membrane protein</topology>
    </subcellularLocation>
</comment>
<reference evidence="6 7" key="1">
    <citation type="journal article" date="2014" name="Genome Announc.">
        <title>Comparative Genome Analysis of Two Isolates of the Fish Pathogen Piscirickettsia salmonis from Different Hosts Reveals Major Differences in Virulence-Associated Secretion Systems.</title>
        <authorList>
            <person name="Bohle H."/>
            <person name="Henriquez P."/>
            <person name="Grothusen H."/>
            <person name="Navas E."/>
            <person name="Sandoval A."/>
            <person name="Bustamante F."/>
            <person name="Bustos P."/>
            <person name="Mancilla M."/>
        </authorList>
    </citation>
    <scope>NUCLEOTIDE SEQUENCE [LARGE SCALE GENOMIC DNA]</scope>
    <source>
        <strain evidence="7">B1-32597</strain>
    </source>
</reference>
<dbReference type="EMBL" id="CP012508">
    <property type="protein sequence ID" value="ALB23482.1"/>
    <property type="molecule type" value="Genomic_DNA"/>
</dbReference>
<evidence type="ECO:0000256" key="1">
    <source>
        <dbReference type="ARBA" id="ARBA00004141"/>
    </source>
</evidence>
<sequence>MHIKRWLLPASIAGFFLLVYLLSPILGSFFAAILLAYLGSPWVLRLESYHIPRTLSVLVILFLIGAVLFSLPLIIVPMVEAQVVLLINQLPKINHYLQSHIFPLISHYLHIDVKTFNLNLPDLTQKFSTLLTQNPDLLKISWNTVFSSGIKIIEWGIQLVLVPVVAFYFLRDWNTILAKGRNLLPRRLEPTLYKLITTCDEVLAAFLRGQLFVMLCLGIFYALGLSVVGLKTAVLIGMLVGIISIVPYLGSIAGIIIAVLSAIAQFQDISHIIYVLIVFVLGHALEGWVLTPLLVGDRIGLHPVAVIFAVLAGGQLFGFAGVLLALPAAAVIMVIIRYFYQDYISSHFYQQESQYSSASATDDPGSLEK</sequence>
<evidence type="ECO:0000256" key="3">
    <source>
        <dbReference type="ARBA" id="ARBA00022692"/>
    </source>
</evidence>
<organism evidence="6 7">
    <name type="scientific">Piscirickettsia salmonis</name>
    <dbReference type="NCBI Taxonomy" id="1238"/>
    <lineage>
        <taxon>Bacteria</taxon>
        <taxon>Pseudomonadati</taxon>
        <taxon>Pseudomonadota</taxon>
        <taxon>Gammaproteobacteria</taxon>
        <taxon>Thiotrichales</taxon>
        <taxon>Piscirickettsiaceae</taxon>
        <taxon>Piscirickettsia</taxon>
    </lineage>
</organism>
<gene>
    <name evidence="6" type="ORF">KU39_2304</name>
</gene>
<dbReference type="InterPro" id="IPR002549">
    <property type="entry name" value="AI-2E-like"/>
</dbReference>
<dbReference type="OrthoDB" id="5792512at2"/>
<evidence type="ECO:0000256" key="2">
    <source>
        <dbReference type="ARBA" id="ARBA00009773"/>
    </source>
</evidence>
<keyword evidence="3" id="KW-0812">Transmembrane</keyword>
<dbReference type="PANTHER" id="PTHR21716">
    <property type="entry name" value="TRANSMEMBRANE PROTEIN"/>
    <property type="match status" value="1"/>
</dbReference>
<evidence type="ECO:0000256" key="5">
    <source>
        <dbReference type="ARBA" id="ARBA00023136"/>
    </source>
</evidence>
<dbReference type="RefSeq" id="WP_027243121.1">
    <property type="nucleotide sequence ID" value="NZ_CP012508.1"/>
</dbReference>
<dbReference type="Pfam" id="PF01594">
    <property type="entry name" value="AI-2E_transport"/>
    <property type="match status" value="1"/>
</dbReference>
<protein>
    <submittedName>
        <fullName evidence="6">Membrane protein</fullName>
    </submittedName>
</protein>
<evidence type="ECO:0000313" key="6">
    <source>
        <dbReference type="EMBL" id="ALB23482.1"/>
    </source>
</evidence>
<comment type="similarity">
    <text evidence="2">Belongs to the autoinducer-2 exporter (AI-2E) (TC 2.A.86) family.</text>
</comment>
<dbReference type="Proteomes" id="UP000029558">
    <property type="component" value="Chromosome"/>
</dbReference>
<proteinExistence type="inferred from homology"/>
<name>A0A1L6TDG8_PISSA</name>